<name>A0A511N3B4_DEIC1</name>
<evidence type="ECO:0000313" key="3">
    <source>
        <dbReference type="Proteomes" id="UP000321306"/>
    </source>
</evidence>
<evidence type="ECO:0000313" key="2">
    <source>
        <dbReference type="EMBL" id="GEM47332.1"/>
    </source>
</evidence>
<protein>
    <submittedName>
        <fullName evidence="2">Uncharacterized protein</fullName>
    </submittedName>
</protein>
<feature type="compositionally biased region" description="Polar residues" evidence="1">
    <location>
        <begin position="37"/>
        <end position="46"/>
    </location>
</feature>
<evidence type="ECO:0000256" key="1">
    <source>
        <dbReference type="SAM" id="MobiDB-lite"/>
    </source>
</evidence>
<dbReference type="AlphaFoldDB" id="A0A511N3B4"/>
<dbReference type="Proteomes" id="UP000321306">
    <property type="component" value="Unassembled WGS sequence"/>
</dbReference>
<organism evidence="2 3">
    <name type="scientific">Deinococcus cellulosilyticus (strain DSM 18568 / NBRC 106333 / KACC 11606 / 5516J-15)</name>
    <dbReference type="NCBI Taxonomy" id="1223518"/>
    <lineage>
        <taxon>Bacteria</taxon>
        <taxon>Thermotogati</taxon>
        <taxon>Deinococcota</taxon>
        <taxon>Deinococci</taxon>
        <taxon>Deinococcales</taxon>
        <taxon>Deinococcaceae</taxon>
        <taxon>Deinococcus</taxon>
    </lineage>
</organism>
<dbReference type="EMBL" id="BJXB01000013">
    <property type="protein sequence ID" value="GEM47332.1"/>
    <property type="molecule type" value="Genomic_DNA"/>
</dbReference>
<reference evidence="2 3" key="1">
    <citation type="submission" date="2019-07" db="EMBL/GenBank/DDBJ databases">
        <title>Whole genome shotgun sequence of Deinococcus cellulosilyticus NBRC 106333.</title>
        <authorList>
            <person name="Hosoyama A."/>
            <person name="Uohara A."/>
            <person name="Ohji S."/>
            <person name="Ichikawa N."/>
        </authorList>
    </citation>
    <scope>NUCLEOTIDE SEQUENCE [LARGE SCALE GENOMIC DNA]</scope>
    <source>
        <strain evidence="2 3">NBRC 106333</strain>
    </source>
</reference>
<sequence>MVDGLQAVNRDFVFLGDAPQGVSSLDGVGAGRHCRAQATQEKNGPQNMPKRLTHGSPIQASSNEVCVDVHWLFRQNKPDDSKSKVWIERKN</sequence>
<feature type="region of interest" description="Disordered" evidence="1">
    <location>
        <begin position="36"/>
        <end position="59"/>
    </location>
</feature>
<accession>A0A511N3B4</accession>
<keyword evidence="3" id="KW-1185">Reference proteome</keyword>
<proteinExistence type="predicted"/>
<gene>
    <name evidence="2" type="ORF">DC3_29670</name>
</gene>
<comment type="caution">
    <text evidence="2">The sequence shown here is derived from an EMBL/GenBank/DDBJ whole genome shotgun (WGS) entry which is preliminary data.</text>
</comment>